<gene>
    <name evidence="3" type="ORF">JQC75_13295</name>
</gene>
<dbReference type="EMBL" id="CP069213">
    <property type="protein sequence ID" value="QRH00846.1"/>
    <property type="molecule type" value="Genomic_DNA"/>
</dbReference>
<sequence>MSEFSLADGVSLPETPLDVLAHLGLADRQKAEWAWLEIAGGVLSHYLVDRDARLKALLSWFYRDLGFRAKDDYFSLEAASLAHTLMFRQGNSTTLATVLMLLAKQLDLPLEPILLPGHTLLCMRDGKKKLLIDPLSGEIIDRKRVHALVRGELGNWAPMKPAYVKPSGVKALIGRMLGELKAGAIVQQRFDVALACSNMLLDWHPDDTMLIRERAFIAQQLGAIRAAEADLRQFIDLSPHDPVVELVKMQLRELGEHHEILH</sequence>
<dbReference type="RefSeq" id="WP_203324548.1">
    <property type="nucleotide sequence ID" value="NZ_CP069213.1"/>
</dbReference>
<evidence type="ECO:0000313" key="4">
    <source>
        <dbReference type="Proteomes" id="UP000596252"/>
    </source>
</evidence>
<dbReference type="Pfam" id="PF13369">
    <property type="entry name" value="Transglut_core2"/>
    <property type="match status" value="1"/>
</dbReference>
<dbReference type="PANTHER" id="PTHR31350">
    <property type="entry name" value="SI:DKEY-261L7.2"/>
    <property type="match status" value="1"/>
</dbReference>
<keyword evidence="4" id="KW-1185">Reference proteome</keyword>
<dbReference type="Proteomes" id="UP000596252">
    <property type="component" value="Chromosome"/>
</dbReference>
<dbReference type="PANTHER" id="PTHR31350:SF27">
    <property type="entry name" value="HEMIMETHYLATED DNA-BINDING DOMAIN-CONTAINING PROTEIN"/>
    <property type="match status" value="1"/>
</dbReference>
<name>A0ABX7G0P6_9GAMM</name>
<comment type="similarity">
    <text evidence="1">Belongs to the UPF0162 family.</text>
</comment>
<organism evidence="3 4">
    <name type="scientific">Shewanella litorisediminis</name>
    <dbReference type="NCBI Taxonomy" id="1173586"/>
    <lineage>
        <taxon>Bacteria</taxon>
        <taxon>Pseudomonadati</taxon>
        <taxon>Pseudomonadota</taxon>
        <taxon>Gammaproteobacteria</taxon>
        <taxon>Alteromonadales</taxon>
        <taxon>Shewanellaceae</taxon>
        <taxon>Shewanella</taxon>
    </lineage>
</organism>
<dbReference type="InterPro" id="IPR032698">
    <property type="entry name" value="SirB1_N"/>
</dbReference>
<dbReference type="Pfam" id="PF13371">
    <property type="entry name" value="TPR_9"/>
    <property type="match status" value="1"/>
</dbReference>
<feature type="domain" description="Protein SirB1 N-terminal" evidence="2">
    <location>
        <begin position="50"/>
        <end position="177"/>
    </location>
</feature>
<evidence type="ECO:0000256" key="1">
    <source>
        <dbReference type="ARBA" id="ARBA00007100"/>
    </source>
</evidence>
<evidence type="ECO:0000259" key="2">
    <source>
        <dbReference type="Pfam" id="PF13369"/>
    </source>
</evidence>
<accession>A0ABX7G0P6</accession>
<reference evidence="3 4" key="1">
    <citation type="journal article" date="2012" name="Antonie Van Leeuwenhoek">
        <title>Shewanella litorisediminis sp. nov., a gammaproteobacterium isolated from a tidal flat sediment.</title>
        <authorList>
            <person name="Lee M.H."/>
            <person name="Yoon J.H."/>
        </authorList>
    </citation>
    <scope>NUCLEOTIDE SEQUENCE [LARGE SCALE GENOMIC DNA]</scope>
    <source>
        <strain evidence="3 4">SMK1-12</strain>
    </source>
</reference>
<proteinExistence type="inferred from homology"/>
<protein>
    <submittedName>
        <fullName evidence="3">Tetratricopeptide repeat protein</fullName>
    </submittedName>
</protein>
<dbReference type="Gene3D" id="1.25.40.10">
    <property type="entry name" value="Tetratricopeptide repeat domain"/>
    <property type="match status" value="1"/>
</dbReference>
<dbReference type="SUPFAM" id="SSF48452">
    <property type="entry name" value="TPR-like"/>
    <property type="match status" value="1"/>
</dbReference>
<evidence type="ECO:0000313" key="3">
    <source>
        <dbReference type="EMBL" id="QRH00846.1"/>
    </source>
</evidence>
<dbReference type="InterPro" id="IPR011990">
    <property type="entry name" value="TPR-like_helical_dom_sf"/>
</dbReference>